<proteinExistence type="predicted"/>
<evidence type="ECO:0000313" key="6">
    <source>
        <dbReference type="EMBL" id="SFW66200.1"/>
    </source>
</evidence>
<evidence type="ECO:0000256" key="1">
    <source>
        <dbReference type="ARBA" id="ARBA00004196"/>
    </source>
</evidence>
<dbReference type="STRING" id="1150368.SAMN02927921_03095"/>
<dbReference type="Pfam" id="PF13905">
    <property type="entry name" value="Thioredoxin_8"/>
    <property type="match status" value="1"/>
</dbReference>
<dbReference type="Proteomes" id="UP000182248">
    <property type="component" value="Unassembled WGS sequence"/>
</dbReference>
<accession>A0A1K1R243</accession>
<evidence type="ECO:0000256" key="3">
    <source>
        <dbReference type="ARBA" id="ARBA00023157"/>
    </source>
</evidence>
<dbReference type="PANTHER" id="PTHR42852">
    <property type="entry name" value="THIOL:DISULFIDE INTERCHANGE PROTEIN DSBE"/>
    <property type="match status" value="1"/>
</dbReference>
<dbReference type="GO" id="GO:0017004">
    <property type="term" value="P:cytochrome complex assembly"/>
    <property type="evidence" value="ECO:0007669"/>
    <property type="project" value="UniProtKB-KW"/>
</dbReference>
<dbReference type="Gene3D" id="3.40.30.10">
    <property type="entry name" value="Glutaredoxin"/>
    <property type="match status" value="1"/>
</dbReference>
<dbReference type="Pfam" id="PF14289">
    <property type="entry name" value="DUF4369"/>
    <property type="match status" value="1"/>
</dbReference>
<gene>
    <name evidence="6" type="ORF">SAMN02927921_03095</name>
</gene>
<protein>
    <submittedName>
        <fullName evidence="6">Thiol-disulfide isomerase or thioredoxin</fullName>
    </submittedName>
</protein>
<dbReference type="AlphaFoldDB" id="A0A1K1R243"/>
<dbReference type="PROSITE" id="PS51352">
    <property type="entry name" value="THIOREDOXIN_2"/>
    <property type="match status" value="1"/>
</dbReference>
<dbReference type="InterPro" id="IPR050553">
    <property type="entry name" value="Thioredoxin_ResA/DsbE_sf"/>
</dbReference>
<evidence type="ECO:0000256" key="4">
    <source>
        <dbReference type="ARBA" id="ARBA00023284"/>
    </source>
</evidence>
<name>A0A1K1R243_9FLAO</name>
<dbReference type="CDD" id="cd02966">
    <property type="entry name" value="TlpA_like_family"/>
    <property type="match status" value="1"/>
</dbReference>
<sequence>MLLTLYIFNILFSMKNFLLYIICSFSFGAIYAQAGKPGHDFTIYGEFTGRDTKALTISYFDENAIWTEDTTKIENGKFEFRGSITEPTRVTIQGNTKSRAVDDPNMTEFFIEPGITTIALTEHDFKNVVIEGSRSQEILEELKLLKKTIEASSKPVKKAYGQIKDSYAKGDTSKTVLRKMESLRRELIPFQDSIKAIDLHFVETHNNTFISSYILGYYAGRISGDSLEYYYSMLSDAVKNNKYGRQIQKSLIPDDKPTAVAGSVAPEILMRDIHDKWVSLKSFQSKKYVLLDFWASWCIPCVRMNPYLKKMYETYKDEGLEIVSLSLDHSKIAWENAIQKEKLDSWLHILVGPRGETFDHISHQYDLTTIPMYILVDRQGVIVGRYNVIEQNSPLVKKLSEIFSSPISVDKKQ</sequence>
<dbReference type="InterPro" id="IPR012336">
    <property type="entry name" value="Thioredoxin-like_fold"/>
</dbReference>
<dbReference type="PANTHER" id="PTHR42852:SF6">
    <property type="entry name" value="THIOL:DISULFIDE INTERCHANGE PROTEIN DSBE"/>
    <property type="match status" value="1"/>
</dbReference>
<dbReference type="InterPro" id="IPR013766">
    <property type="entry name" value="Thioredoxin_domain"/>
</dbReference>
<feature type="domain" description="Thioredoxin" evidence="5">
    <location>
        <begin position="259"/>
        <end position="408"/>
    </location>
</feature>
<comment type="subcellular location">
    <subcellularLocation>
        <location evidence="1">Cell envelope</location>
    </subcellularLocation>
</comment>
<keyword evidence="6" id="KW-0413">Isomerase</keyword>
<dbReference type="GO" id="GO:0016853">
    <property type="term" value="F:isomerase activity"/>
    <property type="evidence" value="ECO:0007669"/>
    <property type="project" value="UniProtKB-KW"/>
</dbReference>
<evidence type="ECO:0000256" key="2">
    <source>
        <dbReference type="ARBA" id="ARBA00022748"/>
    </source>
</evidence>
<dbReference type="InterPro" id="IPR036249">
    <property type="entry name" value="Thioredoxin-like_sf"/>
</dbReference>
<dbReference type="SUPFAM" id="SSF52833">
    <property type="entry name" value="Thioredoxin-like"/>
    <property type="match status" value="1"/>
</dbReference>
<dbReference type="GO" id="GO:0030313">
    <property type="term" value="C:cell envelope"/>
    <property type="evidence" value="ECO:0007669"/>
    <property type="project" value="UniProtKB-SubCell"/>
</dbReference>
<keyword evidence="4" id="KW-0676">Redox-active center</keyword>
<keyword evidence="3" id="KW-1015">Disulfide bond</keyword>
<keyword evidence="7" id="KW-1185">Reference proteome</keyword>
<keyword evidence="2" id="KW-0201">Cytochrome c-type biogenesis</keyword>
<organism evidence="6 7">
    <name type="scientific">Sinomicrobium oceani</name>
    <dbReference type="NCBI Taxonomy" id="1150368"/>
    <lineage>
        <taxon>Bacteria</taxon>
        <taxon>Pseudomonadati</taxon>
        <taxon>Bacteroidota</taxon>
        <taxon>Flavobacteriia</taxon>
        <taxon>Flavobacteriales</taxon>
        <taxon>Flavobacteriaceae</taxon>
        <taxon>Sinomicrobium</taxon>
    </lineage>
</organism>
<dbReference type="OrthoDB" id="710833at2"/>
<evidence type="ECO:0000259" key="5">
    <source>
        <dbReference type="PROSITE" id="PS51352"/>
    </source>
</evidence>
<dbReference type="EMBL" id="FPJE01000018">
    <property type="protein sequence ID" value="SFW66200.1"/>
    <property type="molecule type" value="Genomic_DNA"/>
</dbReference>
<dbReference type="InterPro" id="IPR025380">
    <property type="entry name" value="DUF4369"/>
</dbReference>
<reference evidence="6 7" key="1">
    <citation type="submission" date="2016-11" db="EMBL/GenBank/DDBJ databases">
        <authorList>
            <person name="Jaros S."/>
            <person name="Januszkiewicz K."/>
            <person name="Wedrychowicz H."/>
        </authorList>
    </citation>
    <scope>NUCLEOTIDE SEQUENCE [LARGE SCALE GENOMIC DNA]</scope>
    <source>
        <strain evidence="6 7">CGMCC 1.12145</strain>
    </source>
</reference>
<evidence type="ECO:0000313" key="7">
    <source>
        <dbReference type="Proteomes" id="UP000182248"/>
    </source>
</evidence>